<evidence type="ECO:0000313" key="3">
    <source>
        <dbReference type="Proteomes" id="UP000499080"/>
    </source>
</evidence>
<organism evidence="2 3">
    <name type="scientific">Araneus ventricosus</name>
    <name type="common">Orbweaver spider</name>
    <name type="synonym">Epeira ventricosa</name>
    <dbReference type="NCBI Taxonomy" id="182803"/>
    <lineage>
        <taxon>Eukaryota</taxon>
        <taxon>Metazoa</taxon>
        <taxon>Ecdysozoa</taxon>
        <taxon>Arthropoda</taxon>
        <taxon>Chelicerata</taxon>
        <taxon>Arachnida</taxon>
        <taxon>Araneae</taxon>
        <taxon>Araneomorphae</taxon>
        <taxon>Entelegynae</taxon>
        <taxon>Araneoidea</taxon>
        <taxon>Araneidae</taxon>
        <taxon>Araneus</taxon>
    </lineage>
</organism>
<dbReference type="SMART" id="SM00409">
    <property type="entry name" value="IG"/>
    <property type="match status" value="1"/>
</dbReference>
<keyword evidence="3" id="KW-1185">Reference proteome</keyword>
<dbReference type="InterPro" id="IPR043128">
    <property type="entry name" value="Rev_trsase/Diguanyl_cyclase"/>
</dbReference>
<dbReference type="GO" id="GO:0071897">
    <property type="term" value="P:DNA biosynthetic process"/>
    <property type="evidence" value="ECO:0007669"/>
    <property type="project" value="UniProtKB-ARBA"/>
</dbReference>
<protein>
    <submittedName>
        <fullName evidence="2">Retrovirus-related Pol polyprotein from transposon 297</fullName>
    </submittedName>
</protein>
<dbReference type="EMBL" id="BGPR01001226">
    <property type="protein sequence ID" value="GBM48756.1"/>
    <property type="molecule type" value="Genomic_DNA"/>
</dbReference>
<name>A0A4Y2G7K6_ARAVE</name>
<dbReference type="Proteomes" id="UP000499080">
    <property type="component" value="Unassembled WGS sequence"/>
</dbReference>
<accession>A0A4Y2G7K6</accession>
<dbReference type="Gene3D" id="2.60.40.10">
    <property type="entry name" value="Immunoglobulins"/>
    <property type="match status" value="1"/>
</dbReference>
<sequence length="463" mass="53038">MLEMQTKSKMRCDRKAIKREFSEGDLVLVVSTSKPNKLAVECEGPGKIEKLLFETNYIVSFEGKKDQNQVYHVTMLKPYHKRQEMVDLMITEDISDVEDMDENFPAIDSEPTLFDFQEIKESSSLNDKLNEQQIQELHDLLLKFKKIYSNKPGKTDLVMHGIQLIENTPIQCKPYRISPRQTEIPKTEFDKMVKHKIIEIGDSDYTSPMILVEVAGRDSRPCIDYRKLNKITKTQFFPIPNIEQRVETVAATKYISVLDLTKRYWQIPLTPNAQRLATFVTSFGTFRPLRMPFGLKNAPFTFSKMMAEILHGYIPVIVAVAGNKAVIPCNVTAPLQEDGASMILWYRLDNPDPIYTLDIRKTAIKSAQHFPSPEIQDRIRFDVSVHPPVLIISSVVPEDAEIYKCRVDLRRSRTLLLQSRLEVIVPPHEPIIMDEYGQRLRGVIGPFDEGSTLTFICDVDGGK</sequence>
<dbReference type="SUPFAM" id="SSF56672">
    <property type="entry name" value="DNA/RNA polymerases"/>
    <property type="match status" value="1"/>
</dbReference>
<feature type="domain" description="Ig-like" evidence="1">
    <location>
        <begin position="299"/>
        <end position="416"/>
    </location>
</feature>
<dbReference type="PANTHER" id="PTHR37984:SF5">
    <property type="entry name" value="PROTEIN NYNRIN-LIKE"/>
    <property type="match status" value="1"/>
</dbReference>
<dbReference type="InterPro" id="IPR007110">
    <property type="entry name" value="Ig-like_dom"/>
</dbReference>
<dbReference type="InterPro" id="IPR043502">
    <property type="entry name" value="DNA/RNA_pol_sf"/>
</dbReference>
<dbReference type="InterPro" id="IPR050951">
    <property type="entry name" value="Retrovirus_Pol_polyprotein"/>
</dbReference>
<dbReference type="InterPro" id="IPR036179">
    <property type="entry name" value="Ig-like_dom_sf"/>
</dbReference>
<dbReference type="SUPFAM" id="SSF48726">
    <property type="entry name" value="Immunoglobulin"/>
    <property type="match status" value="1"/>
</dbReference>
<evidence type="ECO:0000259" key="1">
    <source>
        <dbReference type="PROSITE" id="PS50835"/>
    </source>
</evidence>
<comment type="caution">
    <text evidence="2">The sequence shown here is derived from an EMBL/GenBank/DDBJ whole genome shotgun (WGS) entry which is preliminary data.</text>
</comment>
<proteinExistence type="predicted"/>
<dbReference type="OrthoDB" id="6435327at2759"/>
<gene>
    <name evidence="2" type="primary">pol_2180</name>
    <name evidence="2" type="ORF">AVEN_193449_1</name>
</gene>
<evidence type="ECO:0000313" key="2">
    <source>
        <dbReference type="EMBL" id="GBM48756.1"/>
    </source>
</evidence>
<dbReference type="InterPro" id="IPR003599">
    <property type="entry name" value="Ig_sub"/>
</dbReference>
<dbReference type="PANTHER" id="PTHR37984">
    <property type="entry name" value="PROTEIN CBG26694"/>
    <property type="match status" value="1"/>
</dbReference>
<dbReference type="CDD" id="cd01647">
    <property type="entry name" value="RT_LTR"/>
    <property type="match status" value="1"/>
</dbReference>
<dbReference type="InterPro" id="IPR013783">
    <property type="entry name" value="Ig-like_fold"/>
</dbReference>
<dbReference type="Gene3D" id="3.10.10.10">
    <property type="entry name" value="HIV Type 1 Reverse Transcriptase, subunit A, domain 1"/>
    <property type="match status" value="1"/>
</dbReference>
<reference evidence="2 3" key="1">
    <citation type="journal article" date="2019" name="Sci. Rep.">
        <title>Orb-weaving spider Araneus ventricosus genome elucidates the spidroin gene catalogue.</title>
        <authorList>
            <person name="Kono N."/>
            <person name="Nakamura H."/>
            <person name="Ohtoshi R."/>
            <person name="Moran D.A.P."/>
            <person name="Shinohara A."/>
            <person name="Yoshida Y."/>
            <person name="Fujiwara M."/>
            <person name="Mori M."/>
            <person name="Tomita M."/>
            <person name="Arakawa K."/>
        </authorList>
    </citation>
    <scope>NUCLEOTIDE SEQUENCE [LARGE SCALE GENOMIC DNA]</scope>
</reference>
<dbReference type="AlphaFoldDB" id="A0A4Y2G7K6"/>
<dbReference type="InterPro" id="IPR000477">
    <property type="entry name" value="RT_dom"/>
</dbReference>
<dbReference type="PROSITE" id="PS50835">
    <property type="entry name" value="IG_LIKE"/>
    <property type="match status" value="1"/>
</dbReference>
<dbReference type="Pfam" id="PF00078">
    <property type="entry name" value="RVT_1"/>
    <property type="match status" value="1"/>
</dbReference>
<dbReference type="Gene3D" id="3.30.70.270">
    <property type="match status" value="1"/>
</dbReference>